<organism evidence="1 2">
    <name type="scientific">Bradyrhizobium quebecense</name>
    <dbReference type="NCBI Taxonomy" id="2748629"/>
    <lineage>
        <taxon>Bacteria</taxon>
        <taxon>Pseudomonadati</taxon>
        <taxon>Pseudomonadota</taxon>
        <taxon>Alphaproteobacteria</taxon>
        <taxon>Hyphomicrobiales</taxon>
        <taxon>Nitrobacteraceae</taxon>
        <taxon>Bradyrhizobium</taxon>
    </lineage>
</organism>
<dbReference type="InterPro" id="IPR029058">
    <property type="entry name" value="AB_hydrolase_fold"/>
</dbReference>
<dbReference type="RefSeq" id="WP_207838208.1">
    <property type="nucleotide sequence ID" value="NZ_CP088282.1"/>
</dbReference>
<dbReference type="Proteomes" id="UP000692816">
    <property type="component" value="Unassembled WGS sequence"/>
</dbReference>
<accession>A0ABS3MTD5</accession>
<evidence type="ECO:0000313" key="2">
    <source>
        <dbReference type="Proteomes" id="UP000692816"/>
    </source>
</evidence>
<name>A0ABS3MTD5_9BRAD</name>
<sequence>MFNILKRHLLAVVVVVLALTWLVPNWADMLEEPRDPSQNKCIYGSFDDPIKIARPAYVGQVRTIRLTNAGEFVRRCELTDVLYELNWDHPAHPNEFRPKVRPDAKVLPKFVVLYIHGWKHDASEFDTDYRHFTDRIQKLQVANKDSRQVLGVYIGWNAAPKLPPFNLPWIRNLTFWSKERIADRIAQSAVVTKIISGIGAMREPTPLGSDQFVVIGHSFGARILFSAIGQTLIYETEKAHPGFPGGMYKIAGGPANAVVLLNSAFEASIYTALDDVFRNEEQFNYEQLPLLLSISSKGDQATRLAFPIGQWLSFSRTEQETTTLGNYACYQTHLLEPKTSSNCSDPPNSGLSEEFFAMGLCLHRTTRQCRLNVLQKRNPFLIVSTPPEVISDHNDIWNDNFSGWLFAYIDQLQKAKSIAHGD</sequence>
<protein>
    <recommendedName>
        <fullName evidence="3">Alpha/beta hydrolase</fullName>
    </recommendedName>
</protein>
<proteinExistence type="predicted"/>
<reference evidence="1" key="1">
    <citation type="journal article" date="2021" name="Int. J. Syst. Evol. Microbiol.">
        <title>Bradyrhizobium septentrionale sp. nov. (sv. septentrionale) and Bradyrhizobium quebecense sp. nov. (sv. septentrionale) associated with legumes native to Canada possess rearranged symbiosis genes and numerous insertion sequences.</title>
        <authorList>
            <person name="Bromfield E.S.P."/>
            <person name="Cloutier S."/>
        </authorList>
    </citation>
    <scope>NUCLEOTIDE SEQUENCE</scope>
    <source>
        <strain evidence="1">12S5</strain>
    </source>
</reference>
<keyword evidence="2" id="KW-1185">Reference proteome</keyword>
<comment type="caution">
    <text evidence="1">The sequence shown here is derived from an EMBL/GenBank/DDBJ whole genome shotgun (WGS) entry which is preliminary data.</text>
</comment>
<dbReference type="EMBL" id="JAGEPA010000001">
    <property type="protein sequence ID" value="MBO1434724.1"/>
    <property type="molecule type" value="Genomic_DNA"/>
</dbReference>
<evidence type="ECO:0008006" key="3">
    <source>
        <dbReference type="Google" id="ProtNLM"/>
    </source>
</evidence>
<dbReference type="SUPFAM" id="SSF53474">
    <property type="entry name" value="alpha/beta-Hydrolases"/>
    <property type="match status" value="1"/>
</dbReference>
<evidence type="ECO:0000313" key="1">
    <source>
        <dbReference type="EMBL" id="MBO1434724.1"/>
    </source>
</evidence>
<gene>
    <name evidence="1" type="ORF">J4P68_36270</name>
</gene>